<comment type="pathway">
    <text evidence="1">Protein modification; protein glycosylation.</text>
</comment>
<dbReference type="Proteomes" id="UP000428328">
    <property type="component" value="Chromosome"/>
</dbReference>
<dbReference type="PROSITE" id="PS50293">
    <property type="entry name" value="TPR_REGION"/>
    <property type="match status" value="1"/>
</dbReference>
<evidence type="ECO:0000259" key="9">
    <source>
        <dbReference type="Pfam" id="PF13844"/>
    </source>
</evidence>
<evidence type="ECO:0000256" key="7">
    <source>
        <dbReference type="ARBA" id="ARBA00022803"/>
    </source>
</evidence>
<dbReference type="SUPFAM" id="SSF48452">
    <property type="entry name" value="TPR-like"/>
    <property type="match status" value="1"/>
</dbReference>
<dbReference type="Gene3D" id="3.40.50.11380">
    <property type="match status" value="1"/>
</dbReference>
<dbReference type="PANTHER" id="PTHR44835:SF1">
    <property type="entry name" value="PROTEIN O-GLCNAC TRANSFERASE"/>
    <property type="match status" value="1"/>
</dbReference>
<feature type="domain" description="O-GlcNAc transferase C-terminal" evidence="9">
    <location>
        <begin position="520"/>
        <end position="694"/>
    </location>
</feature>
<sequence>MLVSILIIVYLLCSGGPGVVLLGLPVYQRAGPVANGAVYLGVPNGLCSSPMNARNIFLKAARLHQTGGAAQAVPLYRAALKLDPALGDAALYLGLALRQNGETENAIAAFRDAVRLLPGDADALNGLGAALLDQGETAQAEECHRQVLALQPHNAEAMAGLGNAHLAQGKTDAAILRFEAALALNPDSPEVLGNLGVALKVAGHPGQAVSRFEAALALAPGDADTLYNLGNAWQVLGDMRKALACYRAAQSAAPEAVAPRWGACFAHLDVLYDTEEDIARARAAYANALGKLDAFLSEDSPALLREAAASVGANQPFYLTYQGGNDRELQAVYGNMVHRIMGAAFPEFGSPQFAPRTRNKIRVGIATGFLHEHSVWKIPTRGWVRHLDRDRFEVFGYYTGHKHDHCTEEAYRLFDKVTHEPNRFEALCRAMFDDELDVLIYPDVGMDPTCARLAGLRLAPIQCVSLGHPMTTGLPTMDYYLSSELMEPKDGQEAYTENLVRLPNLSVHYKPLRQGPPAYGRDHFGLPEEALLYFCPQSLYKYLPQYDVLFPRIARQIPEARFVFLRNAQAEKLNRRFLDRVHRAFEVHGLHGQDHVIMLPRQPPDAYHALNCLCDVFLDSIEWSGFNTAMEAASAGLPLAIHPKGHMRGRHSLAVAARLGLTEVVAETFDEYVELAVRLGRDNAFRQSVRERVEAGGERLFGDMAAIRGLEEFILRVVR</sequence>
<keyword evidence="11" id="KW-1185">Reference proteome</keyword>
<feature type="repeat" description="TPR" evidence="8">
    <location>
        <begin position="121"/>
        <end position="154"/>
    </location>
</feature>
<dbReference type="SUPFAM" id="SSF53756">
    <property type="entry name" value="UDP-Glycosyltransferase/glycogen phosphorylase"/>
    <property type="match status" value="1"/>
</dbReference>
<dbReference type="SMART" id="SM00028">
    <property type="entry name" value="TPR"/>
    <property type="match status" value="5"/>
</dbReference>
<keyword evidence="4" id="KW-0328">Glycosyltransferase</keyword>
<organism evidence="10 11">
    <name type="scientific">Pseudodesulfovibrio cashew</name>
    <dbReference type="NCBI Taxonomy" id="2678688"/>
    <lineage>
        <taxon>Bacteria</taxon>
        <taxon>Pseudomonadati</taxon>
        <taxon>Thermodesulfobacteriota</taxon>
        <taxon>Desulfovibrionia</taxon>
        <taxon>Desulfovibrionales</taxon>
        <taxon>Desulfovibrionaceae</taxon>
    </lineage>
</organism>
<evidence type="ECO:0000256" key="4">
    <source>
        <dbReference type="ARBA" id="ARBA00022676"/>
    </source>
</evidence>
<evidence type="ECO:0000256" key="2">
    <source>
        <dbReference type="ARBA" id="ARBA00005386"/>
    </source>
</evidence>
<feature type="repeat" description="TPR" evidence="8">
    <location>
        <begin position="155"/>
        <end position="188"/>
    </location>
</feature>
<evidence type="ECO:0000313" key="11">
    <source>
        <dbReference type="Proteomes" id="UP000428328"/>
    </source>
</evidence>
<reference evidence="10 11" key="1">
    <citation type="submission" date="2019-11" db="EMBL/GenBank/DDBJ databases">
        <authorList>
            <person name="Zheng R.K."/>
            <person name="Sun C.M."/>
        </authorList>
    </citation>
    <scope>NUCLEOTIDE SEQUENCE [LARGE SCALE GENOMIC DNA]</scope>
    <source>
        <strain evidence="10 11">SRB007</strain>
    </source>
</reference>
<evidence type="ECO:0000256" key="6">
    <source>
        <dbReference type="ARBA" id="ARBA00022737"/>
    </source>
</evidence>
<dbReference type="KEGG" id="psel:GM415_02135"/>
<dbReference type="Pfam" id="PF13432">
    <property type="entry name" value="TPR_16"/>
    <property type="match status" value="3"/>
</dbReference>
<keyword evidence="7 8" id="KW-0802">TPR repeat</keyword>
<evidence type="ECO:0000256" key="8">
    <source>
        <dbReference type="PROSITE-ProRule" id="PRU00339"/>
    </source>
</evidence>
<evidence type="ECO:0000256" key="5">
    <source>
        <dbReference type="ARBA" id="ARBA00022679"/>
    </source>
</evidence>
<dbReference type="Pfam" id="PF13844">
    <property type="entry name" value="Glyco_transf_41"/>
    <property type="match status" value="1"/>
</dbReference>
<keyword evidence="6" id="KW-0677">Repeat</keyword>
<accession>A0A6I6JEC8</accession>
<dbReference type="EC" id="2.4.1.255" evidence="3"/>
<dbReference type="Gene3D" id="1.25.40.10">
    <property type="entry name" value="Tetratricopeptide repeat domain"/>
    <property type="match status" value="2"/>
</dbReference>
<dbReference type="InterPro" id="IPR051939">
    <property type="entry name" value="Glycosyltr_41/O-GlcNAc_trsf"/>
</dbReference>
<dbReference type="EMBL" id="CP046400">
    <property type="protein sequence ID" value="QGY38983.1"/>
    <property type="molecule type" value="Genomic_DNA"/>
</dbReference>
<protein>
    <recommendedName>
        <fullName evidence="3">protein O-GlcNAc transferase</fullName>
        <ecNumber evidence="3">2.4.1.255</ecNumber>
    </recommendedName>
</protein>
<feature type="repeat" description="TPR" evidence="8">
    <location>
        <begin position="223"/>
        <end position="256"/>
    </location>
</feature>
<feature type="repeat" description="TPR" evidence="8">
    <location>
        <begin position="87"/>
        <end position="120"/>
    </location>
</feature>
<dbReference type="InterPro" id="IPR011990">
    <property type="entry name" value="TPR-like_helical_dom_sf"/>
</dbReference>
<feature type="repeat" description="TPR" evidence="8">
    <location>
        <begin position="189"/>
        <end position="222"/>
    </location>
</feature>
<proteinExistence type="inferred from homology"/>
<dbReference type="InterPro" id="IPR029489">
    <property type="entry name" value="OGT/SEC/SPY_C"/>
</dbReference>
<dbReference type="InterPro" id="IPR019734">
    <property type="entry name" value="TPR_rpt"/>
</dbReference>
<evidence type="ECO:0000313" key="10">
    <source>
        <dbReference type="EMBL" id="QGY38983.1"/>
    </source>
</evidence>
<comment type="similarity">
    <text evidence="2">Belongs to the glycosyltransferase 41 family. O-GlcNAc transferase subfamily.</text>
</comment>
<name>A0A6I6JEC8_9BACT</name>
<evidence type="ECO:0000256" key="1">
    <source>
        <dbReference type="ARBA" id="ARBA00004922"/>
    </source>
</evidence>
<gene>
    <name evidence="10" type="ORF">GM415_02135</name>
</gene>
<keyword evidence="5" id="KW-0808">Transferase</keyword>
<evidence type="ECO:0000256" key="3">
    <source>
        <dbReference type="ARBA" id="ARBA00011970"/>
    </source>
</evidence>
<dbReference type="AlphaFoldDB" id="A0A6I6JEC8"/>
<dbReference type="PANTHER" id="PTHR44835">
    <property type="entry name" value="UDP-N-ACETYLGLUCOSAMINE--PEPTIDE N-ACETYLGLUCOSAMINYLTRANSFERASE SPINDLY-RELATED"/>
    <property type="match status" value="1"/>
</dbReference>
<dbReference type="PROSITE" id="PS50005">
    <property type="entry name" value="TPR"/>
    <property type="match status" value="5"/>
</dbReference>
<dbReference type="Gene3D" id="3.40.50.2000">
    <property type="entry name" value="Glycogen Phosphorylase B"/>
    <property type="match status" value="1"/>
</dbReference>
<dbReference type="CDD" id="cd01635">
    <property type="entry name" value="Glycosyltransferase_GTB-type"/>
    <property type="match status" value="1"/>
</dbReference>
<dbReference type="GO" id="GO:0097363">
    <property type="term" value="F:protein O-acetylglucosaminyltransferase activity"/>
    <property type="evidence" value="ECO:0007669"/>
    <property type="project" value="UniProtKB-EC"/>
</dbReference>